<evidence type="ECO:0000256" key="1">
    <source>
        <dbReference type="SAM" id="MobiDB-lite"/>
    </source>
</evidence>
<feature type="region of interest" description="Disordered" evidence="1">
    <location>
        <begin position="154"/>
        <end position="229"/>
    </location>
</feature>
<sequence length="318" mass="35503">MANEKVNASVPLSAVKSPDLKVRQRLKSDRVKAIWDDKKHAVFVRICLDQMRAGNKPHKTLNKLGYMNLEREFYKQTGFYYFKDQLKNHWDSTRRDWQAWTALRNQAGVGWDDANGTYSQTEDWWASFAKRFPGGDKFAHHPLDHAEELDLLFGEGSGRSDGIAQSPPSSDATPSAATRDSQSDPAPESHGEAEEPDGLIVVRQNSARVEESGETAGRPEKRPRPSDGTKWEACMKQVCDILLGGSKLLASSPADDPASIANAMALLNGTYGVERNSEEWLFAVSKLRNESVRQLFLALGDAESRAAWIKREYRLAHG</sequence>
<dbReference type="Pfam" id="PF12776">
    <property type="entry name" value="Myb_DNA-bind_3"/>
    <property type="match status" value="1"/>
</dbReference>
<reference evidence="3 4" key="1">
    <citation type="submission" date="2019-12" db="EMBL/GenBank/DDBJ databases">
        <authorList>
            <person name="Scholz U."/>
            <person name="Mascher M."/>
            <person name="Fiebig A."/>
        </authorList>
    </citation>
    <scope>NUCLEOTIDE SEQUENCE</scope>
</reference>
<dbReference type="AlphaFoldDB" id="A0A7I8JAX6"/>
<name>A0A7I8JAX6_SPIIN</name>
<feature type="compositionally biased region" description="Low complexity" evidence="1">
    <location>
        <begin position="166"/>
        <end position="180"/>
    </location>
</feature>
<evidence type="ECO:0000313" key="3">
    <source>
        <dbReference type="EMBL" id="CAA2627998.1"/>
    </source>
</evidence>
<dbReference type="InterPro" id="IPR024752">
    <property type="entry name" value="Myb/SANT-like_dom"/>
</dbReference>
<keyword evidence="4" id="KW-1185">Reference proteome</keyword>
<proteinExistence type="predicted"/>
<feature type="domain" description="Myb/SANT-like" evidence="2">
    <location>
        <begin position="35"/>
        <end position="127"/>
    </location>
</feature>
<dbReference type="EMBL" id="LR743597">
    <property type="protein sequence ID" value="CAA2627998.1"/>
    <property type="molecule type" value="Genomic_DNA"/>
</dbReference>
<accession>A0A7I8JAX6</accession>
<evidence type="ECO:0000259" key="2">
    <source>
        <dbReference type="Pfam" id="PF12776"/>
    </source>
</evidence>
<evidence type="ECO:0000313" key="4">
    <source>
        <dbReference type="Proteomes" id="UP001189122"/>
    </source>
</evidence>
<dbReference type="EMBL" id="CACRZD030000010">
    <property type="protein sequence ID" value="CAA6667254.1"/>
    <property type="molecule type" value="Genomic_DNA"/>
</dbReference>
<dbReference type="PANTHER" id="PTHR47851">
    <property type="entry name" value="OS06G0588700 PROTEIN-RELATED"/>
    <property type="match status" value="1"/>
</dbReference>
<organism evidence="3">
    <name type="scientific">Spirodela intermedia</name>
    <name type="common">Intermediate duckweed</name>
    <dbReference type="NCBI Taxonomy" id="51605"/>
    <lineage>
        <taxon>Eukaryota</taxon>
        <taxon>Viridiplantae</taxon>
        <taxon>Streptophyta</taxon>
        <taxon>Embryophyta</taxon>
        <taxon>Tracheophyta</taxon>
        <taxon>Spermatophyta</taxon>
        <taxon>Magnoliopsida</taxon>
        <taxon>Liliopsida</taxon>
        <taxon>Araceae</taxon>
        <taxon>Lemnoideae</taxon>
        <taxon>Spirodela</taxon>
    </lineage>
</organism>
<protein>
    <recommendedName>
        <fullName evidence="2">Myb/SANT-like domain-containing protein</fullName>
    </recommendedName>
</protein>
<gene>
    <name evidence="3" type="ORF">SI7747_10013647</name>
</gene>
<dbReference type="Proteomes" id="UP001189122">
    <property type="component" value="Unassembled WGS sequence"/>
</dbReference>
<feature type="compositionally biased region" description="Basic and acidic residues" evidence="1">
    <location>
        <begin position="217"/>
        <end position="229"/>
    </location>
</feature>
<dbReference type="PANTHER" id="PTHR47851:SF1">
    <property type="entry name" value="OS06G0588700 PROTEIN"/>
    <property type="match status" value="1"/>
</dbReference>